<dbReference type="EMBL" id="JABSTR010000006">
    <property type="protein sequence ID" value="KAH9373249.1"/>
    <property type="molecule type" value="Genomic_DNA"/>
</dbReference>
<feature type="transmembrane region" description="Helical" evidence="6">
    <location>
        <begin position="16"/>
        <end position="40"/>
    </location>
</feature>
<organism evidence="7 8">
    <name type="scientific">Haemaphysalis longicornis</name>
    <name type="common">Bush tick</name>
    <dbReference type="NCBI Taxonomy" id="44386"/>
    <lineage>
        <taxon>Eukaryota</taxon>
        <taxon>Metazoa</taxon>
        <taxon>Ecdysozoa</taxon>
        <taxon>Arthropoda</taxon>
        <taxon>Chelicerata</taxon>
        <taxon>Arachnida</taxon>
        <taxon>Acari</taxon>
        <taxon>Parasitiformes</taxon>
        <taxon>Ixodida</taxon>
        <taxon>Ixodoidea</taxon>
        <taxon>Ixodidae</taxon>
        <taxon>Haemaphysalinae</taxon>
        <taxon>Haemaphysalis</taxon>
    </lineage>
</organism>
<keyword evidence="4 6" id="KW-1133">Transmembrane helix</keyword>
<dbReference type="PANTHER" id="PTHR19282">
    <property type="entry name" value="TETRASPANIN"/>
    <property type="match status" value="1"/>
</dbReference>
<evidence type="ECO:0000256" key="6">
    <source>
        <dbReference type="SAM" id="Phobius"/>
    </source>
</evidence>
<comment type="similarity">
    <text evidence="2">Belongs to the tetraspanin (TM4SF) family.</text>
</comment>
<dbReference type="VEuPathDB" id="VectorBase:HLOH_060721"/>
<comment type="subcellular location">
    <subcellularLocation>
        <location evidence="1">Membrane</location>
        <topology evidence="1">Multi-pass membrane protein</topology>
    </subcellularLocation>
</comment>
<evidence type="ECO:0008006" key="9">
    <source>
        <dbReference type="Google" id="ProtNLM"/>
    </source>
</evidence>
<keyword evidence="5 6" id="KW-0472">Membrane</keyword>
<dbReference type="AlphaFoldDB" id="A0A9J6GEM8"/>
<evidence type="ECO:0000313" key="8">
    <source>
        <dbReference type="Proteomes" id="UP000821853"/>
    </source>
</evidence>
<dbReference type="PRINTS" id="PR00259">
    <property type="entry name" value="TMFOUR"/>
</dbReference>
<protein>
    <recommendedName>
        <fullName evidence="9">Tetraspanin</fullName>
    </recommendedName>
</protein>
<keyword evidence="8" id="KW-1185">Reference proteome</keyword>
<reference evidence="7 8" key="1">
    <citation type="journal article" date="2020" name="Cell">
        <title>Large-Scale Comparative Analyses of Tick Genomes Elucidate Their Genetic Diversity and Vector Capacities.</title>
        <authorList>
            <consortium name="Tick Genome and Microbiome Consortium (TIGMIC)"/>
            <person name="Jia N."/>
            <person name="Wang J."/>
            <person name="Shi W."/>
            <person name="Du L."/>
            <person name="Sun Y."/>
            <person name="Zhan W."/>
            <person name="Jiang J.F."/>
            <person name="Wang Q."/>
            <person name="Zhang B."/>
            <person name="Ji P."/>
            <person name="Bell-Sakyi L."/>
            <person name="Cui X.M."/>
            <person name="Yuan T.T."/>
            <person name="Jiang B.G."/>
            <person name="Yang W.F."/>
            <person name="Lam T.T."/>
            <person name="Chang Q.C."/>
            <person name="Ding S.J."/>
            <person name="Wang X.J."/>
            <person name="Zhu J.G."/>
            <person name="Ruan X.D."/>
            <person name="Zhao L."/>
            <person name="Wei J.T."/>
            <person name="Ye R.Z."/>
            <person name="Que T.C."/>
            <person name="Du C.H."/>
            <person name="Zhou Y.H."/>
            <person name="Cheng J.X."/>
            <person name="Dai P.F."/>
            <person name="Guo W.B."/>
            <person name="Han X.H."/>
            <person name="Huang E.J."/>
            <person name="Li L.F."/>
            <person name="Wei W."/>
            <person name="Gao Y.C."/>
            <person name="Liu J.Z."/>
            <person name="Shao H.Z."/>
            <person name="Wang X."/>
            <person name="Wang C.C."/>
            <person name="Yang T.C."/>
            <person name="Huo Q.B."/>
            <person name="Li W."/>
            <person name="Chen H.Y."/>
            <person name="Chen S.E."/>
            <person name="Zhou L.G."/>
            <person name="Ni X.B."/>
            <person name="Tian J.H."/>
            <person name="Sheng Y."/>
            <person name="Liu T."/>
            <person name="Pan Y.S."/>
            <person name="Xia L.Y."/>
            <person name="Li J."/>
            <person name="Zhao F."/>
            <person name="Cao W.C."/>
        </authorList>
    </citation>
    <scope>NUCLEOTIDE SEQUENCE [LARGE SCALE GENOMIC DNA]</scope>
    <source>
        <strain evidence="7">HaeL-2018</strain>
    </source>
</reference>
<proteinExistence type="inferred from homology"/>
<dbReference type="InterPro" id="IPR018499">
    <property type="entry name" value="Tetraspanin/Peripherin"/>
</dbReference>
<evidence type="ECO:0000256" key="5">
    <source>
        <dbReference type="ARBA" id="ARBA00023136"/>
    </source>
</evidence>
<dbReference type="GO" id="GO:0005886">
    <property type="term" value="C:plasma membrane"/>
    <property type="evidence" value="ECO:0007669"/>
    <property type="project" value="TreeGrafter"/>
</dbReference>
<accession>A0A9J6GEM8</accession>
<evidence type="ECO:0000313" key="7">
    <source>
        <dbReference type="EMBL" id="KAH9373249.1"/>
    </source>
</evidence>
<evidence type="ECO:0000256" key="1">
    <source>
        <dbReference type="ARBA" id="ARBA00004141"/>
    </source>
</evidence>
<sequence length="109" mass="12103">MFRLFRVDDNYALPQYLAYALIGTGLLVLLIGFFGCCGAVKESKCLLGAYFAFLFVILACELAIGIFALIFQDKVLTTISGNESAMMAGRKEPVLQLAQQKTKRRSLRQ</sequence>
<feature type="transmembrane region" description="Helical" evidence="6">
    <location>
        <begin position="47"/>
        <end position="71"/>
    </location>
</feature>
<dbReference type="Proteomes" id="UP000821853">
    <property type="component" value="Chromosome 4"/>
</dbReference>
<name>A0A9J6GEM8_HAELO</name>
<evidence type="ECO:0000256" key="2">
    <source>
        <dbReference type="ARBA" id="ARBA00006840"/>
    </source>
</evidence>
<dbReference type="OrthoDB" id="5870230at2759"/>
<gene>
    <name evidence="7" type="ORF">HPB48_004994</name>
</gene>
<comment type="caution">
    <text evidence="7">The sequence shown here is derived from an EMBL/GenBank/DDBJ whole genome shotgun (WGS) entry which is preliminary data.</text>
</comment>
<evidence type="ECO:0000256" key="3">
    <source>
        <dbReference type="ARBA" id="ARBA00022692"/>
    </source>
</evidence>
<dbReference type="PROSITE" id="PS00421">
    <property type="entry name" value="TM4_1"/>
    <property type="match status" value="1"/>
</dbReference>
<dbReference type="Pfam" id="PF00335">
    <property type="entry name" value="Tetraspanin"/>
    <property type="match status" value="1"/>
</dbReference>
<evidence type="ECO:0000256" key="4">
    <source>
        <dbReference type="ARBA" id="ARBA00022989"/>
    </source>
</evidence>
<dbReference type="InterPro" id="IPR018503">
    <property type="entry name" value="Tetraspanin_CS"/>
</dbReference>
<dbReference type="PANTHER" id="PTHR19282:SF551">
    <property type="entry name" value="RE08073P-RELATED"/>
    <property type="match status" value="1"/>
</dbReference>
<keyword evidence="3 6" id="KW-0812">Transmembrane</keyword>